<comment type="caution">
    <text evidence="2">The sequence shown here is derived from an EMBL/GenBank/DDBJ whole genome shotgun (WGS) entry which is preliminary data.</text>
</comment>
<proteinExistence type="predicted"/>
<evidence type="ECO:0000313" key="3">
    <source>
        <dbReference type="Proteomes" id="UP001165121"/>
    </source>
</evidence>
<evidence type="ECO:0000313" key="2">
    <source>
        <dbReference type="EMBL" id="GMF28196.1"/>
    </source>
</evidence>
<reference evidence="2" key="1">
    <citation type="submission" date="2023-04" db="EMBL/GenBank/DDBJ databases">
        <title>Phytophthora fragariaefolia NBRC 109709.</title>
        <authorList>
            <person name="Ichikawa N."/>
            <person name="Sato H."/>
            <person name="Tonouchi N."/>
        </authorList>
    </citation>
    <scope>NUCLEOTIDE SEQUENCE</scope>
    <source>
        <strain evidence="2">NBRC 109709</strain>
    </source>
</reference>
<sequence>MCNGITKSGKSCQRKAEWCSQHQNQKPTEEIVKGTSVVAEDDEQKNAEPELIVAKKEIVSENIVSPMSPNATTPITTPESKPAIVEAGKSESVENNSTVEEFHVQAFECKHDAKKTHAVFSTAGAYKKAFEILISQGRKLRLFPNIADVDTTNMEVSVDFQFYTCSQETLDNAKDGDDIKWRRFVIVVEDNLAFDTYNEEVSEMVSRPWSELLLQSKDYDAYLFDLCSLINENWFKDRDNIWNFTRMVCQMQGDATMNRQTYAAILANKFGKHFNESVAMTQYDSEGPETKYPIKLLELIANATSIPAEELKAAITDESIDFAFEWCECYIKPTNRPIADDFHKWGLIVKYMHFYKFPDDETAARLLAMVIDLYFVIMVNGERYRRVKDESNAEMTKELIDPLKSMLFHINSRDKPISASALMVQQLPYFHMYESFVVSVEQLGDNSDFSVFNSCVPFKAQMVECNNDYSVCDDIITFIREIICDNDKALYNQMMTWLVKMIQYPDSKTEMLPILYSALEGCGKTCFTDLLLAIFGIHSVDVSAGTIDSLVNERRSHLIGKKLCIVNKVREMKNSFGQNHEALKSLLTDKLMSARSLYANKITIKNVLEVIITTNNLATIPSGRGARRLQIFQLNDSRCQDKAYFKNLYDNSIGNTKVINTFYMYLMREIKVKRGPMDGIVQTEAQKEFRETTENNVARFWNHVLTELIGVDALSKSEAYSNYSSWCESQGEQPMRAGLFGSNTKGIRFVIDARSGTYRFWKIVRESKPNVVG</sequence>
<dbReference type="InterPro" id="IPR027417">
    <property type="entry name" value="P-loop_NTPase"/>
</dbReference>
<feature type="domain" description="NrS-1 polymerase-like helicase" evidence="1">
    <location>
        <begin position="515"/>
        <end position="628"/>
    </location>
</feature>
<dbReference type="Proteomes" id="UP001165121">
    <property type="component" value="Unassembled WGS sequence"/>
</dbReference>
<keyword evidence="3" id="KW-1185">Reference proteome</keyword>
<dbReference type="EMBL" id="BSXT01000463">
    <property type="protein sequence ID" value="GMF28196.1"/>
    <property type="molecule type" value="Genomic_DNA"/>
</dbReference>
<organism evidence="2 3">
    <name type="scientific">Phytophthora fragariaefolia</name>
    <dbReference type="NCBI Taxonomy" id="1490495"/>
    <lineage>
        <taxon>Eukaryota</taxon>
        <taxon>Sar</taxon>
        <taxon>Stramenopiles</taxon>
        <taxon>Oomycota</taxon>
        <taxon>Peronosporomycetes</taxon>
        <taxon>Peronosporales</taxon>
        <taxon>Peronosporaceae</taxon>
        <taxon>Phytophthora</taxon>
    </lineage>
</organism>
<accession>A0A9W6UAC4</accession>
<dbReference type="OrthoDB" id="120181at2759"/>
<dbReference type="Pfam" id="PF19263">
    <property type="entry name" value="DUF5906"/>
    <property type="match status" value="1"/>
</dbReference>
<evidence type="ECO:0000259" key="1">
    <source>
        <dbReference type="Pfam" id="PF19263"/>
    </source>
</evidence>
<protein>
    <submittedName>
        <fullName evidence="2">Unnamed protein product</fullName>
    </submittedName>
</protein>
<gene>
    <name evidence="2" type="ORF">Pfra01_000578600</name>
</gene>
<dbReference type="InterPro" id="IPR045455">
    <property type="entry name" value="NrS-1_pol-like_helicase"/>
</dbReference>
<dbReference type="AlphaFoldDB" id="A0A9W6UAC4"/>
<name>A0A9W6UAC4_9STRA</name>
<dbReference type="Gene3D" id="3.40.50.300">
    <property type="entry name" value="P-loop containing nucleotide triphosphate hydrolases"/>
    <property type="match status" value="1"/>
</dbReference>
<dbReference type="SUPFAM" id="SSF52540">
    <property type="entry name" value="P-loop containing nucleoside triphosphate hydrolases"/>
    <property type="match status" value="1"/>
</dbReference>